<feature type="domain" description="Periplasmic copper-binding protein NosD beta helix" evidence="1">
    <location>
        <begin position="250"/>
        <end position="378"/>
    </location>
</feature>
<dbReference type="Pfam" id="PF13229">
    <property type="entry name" value="Beta_helix"/>
    <property type="match status" value="1"/>
</dbReference>
<keyword evidence="4" id="KW-1185">Reference proteome</keyword>
<comment type="caution">
    <text evidence="3">The sequence shown here is derived from an EMBL/GenBank/DDBJ whole genome shotgun (WGS) entry which is preliminary data.</text>
</comment>
<dbReference type="EMBL" id="SJPW01000006">
    <property type="protein sequence ID" value="TWU48902.1"/>
    <property type="molecule type" value="Genomic_DNA"/>
</dbReference>
<reference evidence="3 4" key="1">
    <citation type="submission" date="2019-02" db="EMBL/GenBank/DDBJ databases">
        <title>Deep-cultivation of Planctomycetes and their phenomic and genomic characterization uncovers novel biology.</title>
        <authorList>
            <person name="Wiegand S."/>
            <person name="Jogler M."/>
            <person name="Boedeker C."/>
            <person name="Pinto D."/>
            <person name="Vollmers J."/>
            <person name="Rivas-Marin E."/>
            <person name="Kohn T."/>
            <person name="Peeters S.H."/>
            <person name="Heuer A."/>
            <person name="Rast P."/>
            <person name="Oberbeckmann S."/>
            <person name="Bunk B."/>
            <person name="Jeske O."/>
            <person name="Meyerdierks A."/>
            <person name="Storesund J.E."/>
            <person name="Kallscheuer N."/>
            <person name="Luecker S."/>
            <person name="Lage O.M."/>
            <person name="Pohl T."/>
            <person name="Merkel B.J."/>
            <person name="Hornburger P."/>
            <person name="Mueller R.-W."/>
            <person name="Bruemmer F."/>
            <person name="Labrenz M."/>
            <person name="Spormann A.M."/>
            <person name="Op Den Camp H."/>
            <person name="Overmann J."/>
            <person name="Amann R."/>
            <person name="Jetten M.S.M."/>
            <person name="Mascher T."/>
            <person name="Medema M.H."/>
            <person name="Devos D.P."/>
            <person name="Kaster A.-K."/>
            <person name="Ovreas L."/>
            <person name="Rohde M."/>
            <person name="Galperin M.Y."/>
            <person name="Jogler C."/>
        </authorList>
    </citation>
    <scope>NUCLEOTIDE SEQUENCE [LARGE SCALE GENOMIC DNA]</scope>
    <source>
        <strain evidence="3 4">Poly51</strain>
    </source>
</reference>
<evidence type="ECO:0000313" key="3">
    <source>
        <dbReference type="EMBL" id="TWU48902.1"/>
    </source>
</evidence>
<dbReference type="RefSeq" id="WP_146460507.1">
    <property type="nucleotide sequence ID" value="NZ_SJPW01000006.1"/>
</dbReference>
<accession>A0A5C6EIL7</accession>
<gene>
    <name evidence="3" type="ORF">Poly51_48060</name>
</gene>
<protein>
    <submittedName>
        <fullName evidence="3">Pectate lyase superfamily protein</fullName>
    </submittedName>
</protein>
<dbReference type="InterPro" id="IPR007742">
    <property type="entry name" value="NosD_dom"/>
</dbReference>
<dbReference type="InterPro" id="IPR039448">
    <property type="entry name" value="Beta_helix"/>
</dbReference>
<dbReference type="AlphaFoldDB" id="A0A5C6EIL7"/>
<name>A0A5C6EIL7_9BACT</name>
<dbReference type="Gene3D" id="2.160.20.10">
    <property type="entry name" value="Single-stranded right-handed beta-helix, Pectin lyase-like"/>
    <property type="match status" value="1"/>
</dbReference>
<organism evidence="3 4">
    <name type="scientific">Rubripirellula tenax</name>
    <dbReference type="NCBI Taxonomy" id="2528015"/>
    <lineage>
        <taxon>Bacteria</taxon>
        <taxon>Pseudomonadati</taxon>
        <taxon>Planctomycetota</taxon>
        <taxon>Planctomycetia</taxon>
        <taxon>Pirellulales</taxon>
        <taxon>Pirellulaceae</taxon>
        <taxon>Rubripirellula</taxon>
    </lineage>
</organism>
<dbReference type="Pfam" id="PF05048">
    <property type="entry name" value="NosD"/>
    <property type="match status" value="1"/>
</dbReference>
<evidence type="ECO:0000313" key="4">
    <source>
        <dbReference type="Proteomes" id="UP000318288"/>
    </source>
</evidence>
<dbReference type="InterPro" id="IPR011050">
    <property type="entry name" value="Pectin_lyase_fold/virulence"/>
</dbReference>
<feature type="domain" description="Right handed beta helix" evidence="2">
    <location>
        <begin position="127"/>
        <end position="232"/>
    </location>
</feature>
<sequence>MRYSLAIAVTFFVFSIGNSRLMGDGIGIGDGITDDTVAIQRAVDDASGDIRLGSGTFRITKPIVVNLEKVGRTSFSGGGVARIVMDGPGPAIRIVGTHDEDVSPTDVSDSVWNRQNGPMIEGIEIVGKHPQAIGIEADGTVQLTITRLIVRNCDHAIQMVRRNGNVSISQCHLFQNAGVGCLIDQSAAQQITIANCHIHHNASGGIVVKKSSVQRLRIVACDAGHNMGGAYASPTPNVLLDGADGSVTSVIIANNHFANAHFNLELRQCRGVSVTGNEFLSGRIKDAIVEACENVVFTSNRFEATRNGMSGVSIVDSRGLTISSNQFTGVVDGDAALVLRRCQRANVTGCTILDYGRCGILCEDVLRSRLSDNLILSDLPDSDGAPVIMKGRNDVVMNDNTAERVTEK</sequence>
<evidence type="ECO:0000259" key="1">
    <source>
        <dbReference type="Pfam" id="PF05048"/>
    </source>
</evidence>
<dbReference type="InterPro" id="IPR006626">
    <property type="entry name" value="PbH1"/>
</dbReference>
<dbReference type="SMART" id="SM00710">
    <property type="entry name" value="PbH1"/>
    <property type="match status" value="7"/>
</dbReference>
<dbReference type="SUPFAM" id="SSF51126">
    <property type="entry name" value="Pectin lyase-like"/>
    <property type="match status" value="2"/>
</dbReference>
<evidence type="ECO:0000259" key="2">
    <source>
        <dbReference type="Pfam" id="PF13229"/>
    </source>
</evidence>
<dbReference type="Proteomes" id="UP000318288">
    <property type="component" value="Unassembled WGS sequence"/>
</dbReference>
<dbReference type="GO" id="GO:0016829">
    <property type="term" value="F:lyase activity"/>
    <property type="evidence" value="ECO:0007669"/>
    <property type="project" value="UniProtKB-KW"/>
</dbReference>
<dbReference type="OrthoDB" id="248604at2"/>
<dbReference type="InterPro" id="IPR012334">
    <property type="entry name" value="Pectin_lyas_fold"/>
</dbReference>
<proteinExistence type="predicted"/>
<keyword evidence="3" id="KW-0456">Lyase</keyword>